<protein>
    <submittedName>
        <fullName evidence="3">Anti-anti-sigma factor</fullName>
    </submittedName>
</protein>
<evidence type="ECO:0000313" key="4">
    <source>
        <dbReference type="Proteomes" id="UP000321490"/>
    </source>
</evidence>
<organism evidence="3 4">
    <name type="scientific">Modestobacter roseus</name>
    <dbReference type="NCBI Taxonomy" id="1181884"/>
    <lineage>
        <taxon>Bacteria</taxon>
        <taxon>Bacillati</taxon>
        <taxon>Actinomycetota</taxon>
        <taxon>Actinomycetes</taxon>
        <taxon>Geodermatophilales</taxon>
        <taxon>Geodermatophilaceae</taxon>
        <taxon>Modestobacter</taxon>
    </lineage>
</organism>
<gene>
    <name evidence="3" type="ORF">JD78_00689</name>
</gene>
<dbReference type="PANTHER" id="PTHR33495">
    <property type="entry name" value="ANTI-SIGMA FACTOR ANTAGONIST TM_1081-RELATED-RELATED"/>
    <property type="match status" value="1"/>
</dbReference>
<dbReference type="InterPro" id="IPR036513">
    <property type="entry name" value="STAS_dom_sf"/>
</dbReference>
<sequence>MSELSVISIHAGDSQVIEIQEHLVGPGQAVLTVAGEVDQGTCALLRAVLLRTWDTSPTAVVVDLRQVTFLNAGGLRALLLASRTARLRGVPLVLQVERGLVARLLDVVGLGELALTPEGLRAVLQETAPGPPPVLSLVPAWRGRSRTPPVPDLVGQPPGSSRRPDLRLVPAPGRLRSARTDRAQPARSDGG</sequence>
<dbReference type="PROSITE" id="PS50801">
    <property type="entry name" value="STAS"/>
    <property type="match status" value="1"/>
</dbReference>
<dbReference type="Proteomes" id="UP000321490">
    <property type="component" value="Unassembled WGS sequence"/>
</dbReference>
<accession>A0A562IME3</accession>
<dbReference type="PANTHER" id="PTHR33495:SF2">
    <property type="entry name" value="ANTI-SIGMA FACTOR ANTAGONIST TM_1081-RELATED"/>
    <property type="match status" value="1"/>
</dbReference>
<dbReference type="RefSeq" id="WP_166520958.1">
    <property type="nucleotide sequence ID" value="NZ_ML762508.1"/>
</dbReference>
<dbReference type="EMBL" id="VLKF01000001">
    <property type="protein sequence ID" value="TWH72181.1"/>
    <property type="molecule type" value="Genomic_DNA"/>
</dbReference>
<proteinExistence type="predicted"/>
<comment type="caution">
    <text evidence="3">The sequence shown here is derived from an EMBL/GenBank/DDBJ whole genome shotgun (WGS) entry which is preliminary data.</text>
</comment>
<reference evidence="3 4" key="1">
    <citation type="submission" date="2019-07" db="EMBL/GenBank/DDBJ databases">
        <title>R&amp;d 2014.</title>
        <authorList>
            <person name="Klenk H.-P."/>
        </authorList>
    </citation>
    <scope>NUCLEOTIDE SEQUENCE [LARGE SCALE GENOMIC DNA]</scope>
    <source>
        <strain evidence="3 4">DSM 45764</strain>
    </source>
</reference>
<dbReference type="Pfam" id="PF01740">
    <property type="entry name" value="STAS"/>
    <property type="match status" value="1"/>
</dbReference>
<feature type="domain" description="STAS" evidence="2">
    <location>
        <begin position="26"/>
        <end position="131"/>
    </location>
</feature>
<dbReference type="SUPFAM" id="SSF52091">
    <property type="entry name" value="SpoIIaa-like"/>
    <property type="match status" value="1"/>
</dbReference>
<evidence type="ECO:0000256" key="1">
    <source>
        <dbReference type="SAM" id="MobiDB-lite"/>
    </source>
</evidence>
<feature type="compositionally biased region" description="Basic and acidic residues" evidence="1">
    <location>
        <begin position="178"/>
        <end position="191"/>
    </location>
</feature>
<dbReference type="InterPro" id="IPR002645">
    <property type="entry name" value="STAS_dom"/>
</dbReference>
<feature type="region of interest" description="Disordered" evidence="1">
    <location>
        <begin position="146"/>
        <end position="191"/>
    </location>
</feature>
<name>A0A562IME3_9ACTN</name>
<keyword evidence="4" id="KW-1185">Reference proteome</keyword>
<evidence type="ECO:0000313" key="3">
    <source>
        <dbReference type="EMBL" id="TWH72181.1"/>
    </source>
</evidence>
<dbReference type="GO" id="GO:0043856">
    <property type="term" value="F:anti-sigma factor antagonist activity"/>
    <property type="evidence" value="ECO:0007669"/>
    <property type="project" value="TreeGrafter"/>
</dbReference>
<dbReference type="Gene3D" id="3.30.750.24">
    <property type="entry name" value="STAS domain"/>
    <property type="match status" value="1"/>
</dbReference>
<dbReference type="AlphaFoldDB" id="A0A562IME3"/>
<dbReference type="CDD" id="cd07043">
    <property type="entry name" value="STAS_anti-anti-sigma_factors"/>
    <property type="match status" value="1"/>
</dbReference>
<evidence type="ECO:0000259" key="2">
    <source>
        <dbReference type="PROSITE" id="PS50801"/>
    </source>
</evidence>